<reference evidence="13" key="1">
    <citation type="submission" date="2011-03" db="EMBL/GenBank/DDBJ databases">
        <title>Draft genome sequence of Brevundimonas diminuta.</title>
        <authorList>
            <person name="Brown P.J.B."/>
            <person name="Buechlein A."/>
            <person name="Hemmerich C."/>
            <person name="Brun Y.V."/>
        </authorList>
    </citation>
    <scope>NUCLEOTIDE SEQUENCE [LARGE SCALE GENOMIC DNA]</scope>
    <source>
        <strain evidence="13">C19</strain>
    </source>
</reference>
<comment type="subcellular location">
    <subcellularLocation>
        <location evidence="1 8">Cell outer membrane</location>
        <topology evidence="1 8">Multi-pass membrane protein</topology>
    </subcellularLocation>
</comment>
<dbReference type="HOGENOM" id="CLU_017617_0_0_5"/>
<name>F4QH75_9CAUL</name>
<feature type="compositionally biased region" description="Low complexity" evidence="9">
    <location>
        <begin position="39"/>
        <end position="58"/>
    </location>
</feature>
<dbReference type="Gene3D" id="2.170.130.10">
    <property type="entry name" value="TonB-dependent receptor, plug domain"/>
    <property type="match status" value="1"/>
</dbReference>
<feature type="compositionally biased region" description="Basic and acidic residues" evidence="9">
    <location>
        <begin position="738"/>
        <end position="747"/>
    </location>
</feature>
<dbReference type="PANTHER" id="PTHR30069:SF29">
    <property type="entry name" value="HEMOGLOBIN AND HEMOGLOBIN-HAPTOGLOBIN-BINDING PROTEIN 1-RELATED"/>
    <property type="match status" value="1"/>
</dbReference>
<dbReference type="AlphaFoldDB" id="F4QH75"/>
<dbReference type="InterPro" id="IPR037066">
    <property type="entry name" value="Plug_dom_sf"/>
</dbReference>
<evidence type="ECO:0000256" key="5">
    <source>
        <dbReference type="ARBA" id="ARBA00022729"/>
    </source>
</evidence>
<accession>F4QH75</accession>
<feature type="region of interest" description="Disordered" evidence="9">
    <location>
        <begin position="729"/>
        <end position="768"/>
    </location>
</feature>
<keyword evidence="13" id="KW-1185">Reference proteome</keyword>
<feature type="region of interest" description="Disordered" evidence="9">
    <location>
        <begin position="29"/>
        <end position="84"/>
    </location>
</feature>
<keyword evidence="7 8" id="KW-0998">Cell outer membrane</keyword>
<dbReference type="Gene3D" id="2.40.170.20">
    <property type="entry name" value="TonB-dependent receptor, beta-barrel domain"/>
    <property type="match status" value="1"/>
</dbReference>
<sequence length="768" mass="82436">MNFSKSIRSTTALCGGVFLSLAAPAMAQDAPAAPPPAQTTPAQAAPAAEPAPDAQPAPESTPGSSVTITGKKPTNRIDRQTYDVKNDIDAQSGTAADTLNKVPSVNVDPEGNVTLRGNSNVQVYVDGKPSAMMKGDNRAATLQSMAGGDIDSVEVMNNPGAQFSAEGSGGIINIVMRRNRKPGNSGTIIANIGSQGRYNATFSGARNSGKMTLSGGASFRHDGRDSRSSSTQQRFNQAGAVVSERDQSGLGSNRFDNLSLNGGIDYNITDTDQVSTQLGYGKRTADSDGIDIYTGFDNSGSTPKNIDRTRNSMGENDREDTSFSVRWDHTGDSPAETLKVDLRVSTSNGNNLSTAYTDYVTGTDFEEVRTSDQRSANGTFSIDYQRNVGSGQLSLGTQTTYDDNQVVNTSQSGDPDAPADALLNNDFAYKQIVNAAYVTYQTPIGEKWTVMGGLRSETIDLKTRQITTGTTGTTSYTKLVPSAFATYTLSDNSKLRFSYSHRLRRPNPQDLNPYVIYLDPQNVMAGNPDLVPSESDSFEAGYEYNKEQTSYALRLYYRKSTNQITDVSTFISPGVLLTTKQNLGEGQQSGLEFNYNGKLWQKLTVSVNGNVGYEELETPNGGTDSGITTRGRVSLDYQVSTKDRVQLSMFTSGQQLTGQGYRSPFSRGQLSYRRQINPKLAFVATADDIFRTAKVRSVTDTATVYSESYRSMSAPTFYIGLNYILGGANPNQQNQDGQGRERWREGGGGRGNWGGGGPGGGMGPGGGF</sequence>
<dbReference type="Proteomes" id="UP000006512">
    <property type="component" value="Unassembled WGS sequence"/>
</dbReference>
<dbReference type="Pfam" id="PF14905">
    <property type="entry name" value="OMP_b-brl_3"/>
    <property type="match status" value="1"/>
</dbReference>
<keyword evidence="6 8" id="KW-0472">Membrane</keyword>
<keyword evidence="3 8" id="KW-1134">Transmembrane beta strand</keyword>
<evidence type="ECO:0000313" key="12">
    <source>
        <dbReference type="EMBL" id="EGF92612.1"/>
    </source>
</evidence>
<feature type="domain" description="Outer membrane protein beta-barrel" evidence="11">
    <location>
        <begin position="329"/>
        <end position="723"/>
    </location>
</feature>
<evidence type="ECO:0000256" key="9">
    <source>
        <dbReference type="SAM" id="MobiDB-lite"/>
    </source>
</evidence>
<dbReference type="RefSeq" id="WP_006271792.1">
    <property type="nucleotide sequence ID" value="NZ_GL883077.1"/>
</dbReference>
<dbReference type="OrthoDB" id="7168163at2"/>
<dbReference type="GO" id="GO:0015344">
    <property type="term" value="F:siderophore uptake transmembrane transporter activity"/>
    <property type="evidence" value="ECO:0007669"/>
    <property type="project" value="TreeGrafter"/>
</dbReference>
<evidence type="ECO:0000256" key="4">
    <source>
        <dbReference type="ARBA" id="ARBA00022692"/>
    </source>
</evidence>
<keyword evidence="2 8" id="KW-0813">Transport</keyword>
<comment type="similarity">
    <text evidence="8">Belongs to the TonB-dependent receptor family.</text>
</comment>
<feature type="compositionally biased region" description="Basic and acidic residues" evidence="9">
    <location>
        <begin position="75"/>
        <end position="84"/>
    </location>
</feature>
<keyword evidence="5 10" id="KW-0732">Signal</keyword>
<dbReference type="InterPro" id="IPR039426">
    <property type="entry name" value="TonB-dep_rcpt-like"/>
</dbReference>
<evidence type="ECO:0000256" key="8">
    <source>
        <dbReference type="PROSITE-ProRule" id="PRU01360"/>
    </source>
</evidence>
<feature type="signal peptide" evidence="10">
    <location>
        <begin position="1"/>
        <end position="27"/>
    </location>
</feature>
<feature type="region of interest" description="Disordered" evidence="9">
    <location>
        <begin position="206"/>
        <end position="248"/>
    </location>
</feature>
<keyword evidence="4 8" id="KW-0812">Transmembrane</keyword>
<dbReference type="eggNOG" id="COG4771">
    <property type="taxonomic scope" value="Bacteria"/>
</dbReference>
<dbReference type="EMBL" id="GL883077">
    <property type="protein sequence ID" value="EGF92612.1"/>
    <property type="molecule type" value="Genomic_DNA"/>
</dbReference>
<evidence type="ECO:0000259" key="11">
    <source>
        <dbReference type="Pfam" id="PF14905"/>
    </source>
</evidence>
<evidence type="ECO:0000256" key="6">
    <source>
        <dbReference type="ARBA" id="ARBA00023136"/>
    </source>
</evidence>
<gene>
    <name evidence="12" type="ORF">ABI_10490</name>
</gene>
<protein>
    <submittedName>
        <fullName evidence="12">TonB dependent receptor family protein</fullName>
    </submittedName>
</protein>
<dbReference type="GO" id="GO:0009279">
    <property type="term" value="C:cell outer membrane"/>
    <property type="evidence" value="ECO:0007669"/>
    <property type="project" value="UniProtKB-SubCell"/>
</dbReference>
<dbReference type="GO" id="GO:0044718">
    <property type="term" value="P:siderophore transmembrane transport"/>
    <property type="evidence" value="ECO:0007669"/>
    <property type="project" value="TreeGrafter"/>
</dbReference>
<feature type="compositionally biased region" description="Basic and acidic residues" evidence="9">
    <location>
        <begin position="305"/>
        <end position="321"/>
    </location>
</feature>
<dbReference type="PANTHER" id="PTHR30069">
    <property type="entry name" value="TONB-DEPENDENT OUTER MEMBRANE RECEPTOR"/>
    <property type="match status" value="1"/>
</dbReference>
<evidence type="ECO:0000256" key="1">
    <source>
        <dbReference type="ARBA" id="ARBA00004571"/>
    </source>
</evidence>
<evidence type="ECO:0000256" key="3">
    <source>
        <dbReference type="ARBA" id="ARBA00022452"/>
    </source>
</evidence>
<proteinExistence type="inferred from homology"/>
<evidence type="ECO:0000256" key="10">
    <source>
        <dbReference type="SAM" id="SignalP"/>
    </source>
</evidence>
<organism evidence="12 13">
    <name type="scientific">Asticcacaulis biprosthecium C19</name>
    <dbReference type="NCBI Taxonomy" id="715226"/>
    <lineage>
        <taxon>Bacteria</taxon>
        <taxon>Pseudomonadati</taxon>
        <taxon>Pseudomonadota</taxon>
        <taxon>Alphaproteobacteria</taxon>
        <taxon>Caulobacterales</taxon>
        <taxon>Caulobacteraceae</taxon>
        <taxon>Asticcacaulis</taxon>
    </lineage>
</organism>
<dbReference type="PROSITE" id="PS52016">
    <property type="entry name" value="TONB_DEPENDENT_REC_3"/>
    <property type="match status" value="1"/>
</dbReference>
<dbReference type="STRING" id="715226.ABI_10490"/>
<evidence type="ECO:0000256" key="2">
    <source>
        <dbReference type="ARBA" id="ARBA00022448"/>
    </source>
</evidence>
<feature type="chain" id="PRO_5003320239" evidence="10">
    <location>
        <begin position="28"/>
        <end position="768"/>
    </location>
</feature>
<dbReference type="InterPro" id="IPR041700">
    <property type="entry name" value="OMP_b-brl_3"/>
</dbReference>
<feature type="region of interest" description="Disordered" evidence="9">
    <location>
        <begin position="301"/>
        <end position="321"/>
    </location>
</feature>
<dbReference type="InterPro" id="IPR036942">
    <property type="entry name" value="Beta-barrel_TonB_sf"/>
</dbReference>
<dbReference type="SUPFAM" id="SSF56935">
    <property type="entry name" value="Porins"/>
    <property type="match status" value="1"/>
</dbReference>
<evidence type="ECO:0000313" key="13">
    <source>
        <dbReference type="Proteomes" id="UP000006512"/>
    </source>
</evidence>
<evidence type="ECO:0000256" key="7">
    <source>
        <dbReference type="ARBA" id="ARBA00023237"/>
    </source>
</evidence>
<feature type="compositionally biased region" description="Gly residues" evidence="9">
    <location>
        <begin position="748"/>
        <end position="768"/>
    </location>
</feature>
<keyword evidence="12" id="KW-0675">Receptor</keyword>